<organism evidence="2 3">
    <name type="scientific">Rhinocladiella mackenziei CBS 650.93</name>
    <dbReference type="NCBI Taxonomy" id="1442369"/>
    <lineage>
        <taxon>Eukaryota</taxon>
        <taxon>Fungi</taxon>
        <taxon>Dikarya</taxon>
        <taxon>Ascomycota</taxon>
        <taxon>Pezizomycotina</taxon>
        <taxon>Eurotiomycetes</taxon>
        <taxon>Chaetothyriomycetidae</taxon>
        <taxon>Chaetothyriales</taxon>
        <taxon>Herpotrichiellaceae</taxon>
        <taxon>Rhinocladiella</taxon>
    </lineage>
</organism>
<dbReference type="EMBL" id="KN847483">
    <property type="protein sequence ID" value="KIX00514.1"/>
    <property type="molecule type" value="Genomic_DNA"/>
</dbReference>
<dbReference type="HOGENOM" id="CLU_1628001_0_0_1"/>
<dbReference type="AlphaFoldDB" id="A0A0D2I447"/>
<keyword evidence="3" id="KW-1185">Reference proteome</keyword>
<sequence length="163" mass="18603">MCRHRRNCYGPSPVLYGPMTNPQMGQVQGQQYGYAYGMGPYCSGCGRHRCRCGRRQGCGGRGRRGGPVTMLIGGIISMVKEHQEKKAEERRVEGEKFVKGLRENDGDVQRRAEEVDEYSDSEPENDVAAREYEQHLQNREEERRRGKQYQDEPPSYKVAVNGN</sequence>
<proteinExistence type="predicted"/>
<feature type="compositionally biased region" description="Basic and acidic residues" evidence="1">
    <location>
        <begin position="127"/>
        <end position="150"/>
    </location>
</feature>
<dbReference type="VEuPathDB" id="FungiDB:Z518_10654"/>
<gene>
    <name evidence="2" type="ORF">Z518_10654</name>
</gene>
<feature type="compositionally biased region" description="Basic and acidic residues" evidence="1">
    <location>
        <begin position="82"/>
        <end position="113"/>
    </location>
</feature>
<name>A0A0D2I447_9EURO</name>
<dbReference type="Proteomes" id="UP000053617">
    <property type="component" value="Unassembled WGS sequence"/>
</dbReference>
<dbReference type="RefSeq" id="XP_013267650.1">
    <property type="nucleotide sequence ID" value="XM_013412196.1"/>
</dbReference>
<accession>A0A0D2I447</accession>
<feature type="region of interest" description="Disordered" evidence="1">
    <location>
        <begin position="82"/>
        <end position="163"/>
    </location>
</feature>
<dbReference type="GeneID" id="25298725"/>
<evidence type="ECO:0000256" key="1">
    <source>
        <dbReference type="SAM" id="MobiDB-lite"/>
    </source>
</evidence>
<protein>
    <submittedName>
        <fullName evidence="2">Rhinocladiella mackenziei CBS 650.93 unplaced genomic scaffold supercont1.9, whole genome shotgun sequence</fullName>
    </submittedName>
</protein>
<reference evidence="2 3" key="1">
    <citation type="submission" date="2015-01" db="EMBL/GenBank/DDBJ databases">
        <title>The Genome Sequence of Rhinocladiella mackenzie CBS 650.93.</title>
        <authorList>
            <consortium name="The Broad Institute Genomics Platform"/>
            <person name="Cuomo C."/>
            <person name="de Hoog S."/>
            <person name="Gorbushina A."/>
            <person name="Stielow B."/>
            <person name="Teixiera M."/>
            <person name="Abouelleil A."/>
            <person name="Chapman S.B."/>
            <person name="Priest M."/>
            <person name="Young S.K."/>
            <person name="Wortman J."/>
            <person name="Nusbaum C."/>
            <person name="Birren B."/>
        </authorList>
    </citation>
    <scope>NUCLEOTIDE SEQUENCE [LARGE SCALE GENOMIC DNA]</scope>
    <source>
        <strain evidence="2 3">CBS 650.93</strain>
    </source>
</reference>
<evidence type="ECO:0000313" key="3">
    <source>
        <dbReference type="Proteomes" id="UP000053617"/>
    </source>
</evidence>
<evidence type="ECO:0000313" key="2">
    <source>
        <dbReference type="EMBL" id="KIX00514.1"/>
    </source>
</evidence>
<feature type="compositionally biased region" description="Acidic residues" evidence="1">
    <location>
        <begin position="114"/>
        <end position="125"/>
    </location>
</feature>